<dbReference type="AlphaFoldDB" id="A0A1H5S0X4"/>
<dbReference type="SUPFAM" id="SSF51905">
    <property type="entry name" value="FAD/NAD(P)-binding domain"/>
    <property type="match status" value="1"/>
</dbReference>
<dbReference type="PANTHER" id="PTHR10961">
    <property type="entry name" value="PEROXISOMAL SARCOSINE OXIDASE"/>
    <property type="match status" value="1"/>
</dbReference>
<feature type="domain" description="FAD dependent oxidoreductase" evidence="5">
    <location>
        <begin position="3"/>
        <end position="347"/>
    </location>
</feature>
<evidence type="ECO:0000313" key="7">
    <source>
        <dbReference type="Proteomes" id="UP000236743"/>
    </source>
</evidence>
<dbReference type="Gene3D" id="3.50.50.60">
    <property type="entry name" value="FAD/NAD(P)-binding domain"/>
    <property type="match status" value="1"/>
</dbReference>
<organism evidence="6 7">
    <name type="scientific">Bosea lathyri</name>
    <dbReference type="NCBI Taxonomy" id="1036778"/>
    <lineage>
        <taxon>Bacteria</taxon>
        <taxon>Pseudomonadati</taxon>
        <taxon>Pseudomonadota</taxon>
        <taxon>Alphaproteobacteria</taxon>
        <taxon>Hyphomicrobiales</taxon>
        <taxon>Boseaceae</taxon>
        <taxon>Bosea</taxon>
    </lineage>
</organism>
<keyword evidence="4" id="KW-0560">Oxidoreductase</keyword>
<dbReference type="Pfam" id="PF01266">
    <property type="entry name" value="DAO"/>
    <property type="match status" value="1"/>
</dbReference>
<dbReference type="EMBL" id="FNUY01000001">
    <property type="protein sequence ID" value="SEF43568.1"/>
    <property type="molecule type" value="Genomic_DNA"/>
</dbReference>
<evidence type="ECO:0000256" key="1">
    <source>
        <dbReference type="ARBA" id="ARBA00001974"/>
    </source>
</evidence>
<evidence type="ECO:0000313" key="6">
    <source>
        <dbReference type="EMBL" id="SEF43568.1"/>
    </source>
</evidence>
<dbReference type="RefSeq" id="WP_103870507.1">
    <property type="nucleotide sequence ID" value="NZ_FNUY01000001.1"/>
</dbReference>
<name>A0A1H5S0X4_9HYPH</name>
<dbReference type="InterPro" id="IPR036188">
    <property type="entry name" value="FAD/NAD-bd_sf"/>
</dbReference>
<comment type="cofactor">
    <cofactor evidence="1">
        <name>FAD</name>
        <dbReference type="ChEBI" id="CHEBI:57692"/>
    </cofactor>
</comment>
<dbReference type="OrthoDB" id="9806257at2"/>
<dbReference type="InterPro" id="IPR006076">
    <property type="entry name" value="FAD-dep_OxRdtase"/>
</dbReference>
<accession>A0A1H5S0X4</accession>
<protein>
    <submittedName>
        <fullName evidence="6">Sarcosine oxidase</fullName>
    </submittedName>
</protein>
<dbReference type="GO" id="GO:0050660">
    <property type="term" value="F:flavin adenine dinucleotide binding"/>
    <property type="evidence" value="ECO:0007669"/>
    <property type="project" value="InterPro"/>
</dbReference>
<evidence type="ECO:0000256" key="2">
    <source>
        <dbReference type="ARBA" id="ARBA00022630"/>
    </source>
</evidence>
<dbReference type="PANTHER" id="PTHR10961:SF46">
    <property type="entry name" value="PEROXISOMAL SARCOSINE OXIDASE"/>
    <property type="match status" value="1"/>
</dbReference>
<reference evidence="6 7" key="1">
    <citation type="submission" date="2016-10" db="EMBL/GenBank/DDBJ databases">
        <authorList>
            <person name="de Groot N.N."/>
        </authorList>
    </citation>
    <scope>NUCLEOTIDE SEQUENCE [LARGE SCALE GENOMIC DNA]</scope>
    <source>
        <strain evidence="6 7">DSM 26656</strain>
    </source>
</reference>
<evidence type="ECO:0000256" key="3">
    <source>
        <dbReference type="ARBA" id="ARBA00022827"/>
    </source>
</evidence>
<keyword evidence="2" id="KW-0285">Flavoprotein</keyword>
<dbReference type="Gene3D" id="3.30.9.10">
    <property type="entry name" value="D-Amino Acid Oxidase, subunit A, domain 2"/>
    <property type="match status" value="1"/>
</dbReference>
<evidence type="ECO:0000259" key="5">
    <source>
        <dbReference type="Pfam" id="PF01266"/>
    </source>
</evidence>
<sequence length="367" mass="39812">MSRIVIIGAGVVGLSVARAALKRGHQVTILEQGTAPNPQAASFDLHRMIRYPYGSAQGYTRMVTQAFGAWDRVWADLGTTHFENTGAIAISLEAGDYAQKTLDSFKAVGQPHEVLSRDGVEKLCPHLTLPEGAWGLVSFPGGPLFASRIVTELAQWVRDHGGVIEHDCRVAHVDLEAGIATRADGSQVEGDLLLVAAGAWLPGLMPDRFGDASVYRQGLCYVEPPAQYEQSWRDAPAIACIGDHTGYTLPDRRGAGLKIGYSAHRRLARPEVDGFGSDLDSESSAILGAFKPYFRDFEAYRPTRIQVGYYVLDASRRFKVEQAGRGLVVTNCDGQMFKFGPLLGERIIGMFAGEESAADLAHWAAGY</sequence>
<evidence type="ECO:0000256" key="4">
    <source>
        <dbReference type="ARBA" id="ARBA00023002"/>
    </source>
</evidence>
<keyword evidence="7" id="KW-1185">Reference proteome</keyword>
<gene>
    <name evidence="6" type="ORF">SAMN04488115_10181</name>
</gene>
<proteinExistence type="predicted"/>
<dbReference type="GO" id="GO:0008115">
    <property type="term" value="F:sarcosine oxidase activity"/>
    <property type="evidence" value="ECO:0007669"/>
    <property type="project" value="TreeGrafter"/>
</dbReference>
<dbReference type="Proteomes" id="UP000236743">
    <property type="component" value="Unassembled WGS sequence"/>
</dbReference>
<dbReference type="InterPro" id="IPR045170">
    <property type="entry name" value="MTOX"/>
</dbReference>
<keyword evidence="3" id="KW-0274">FAD</keyword>